<dbReference type="SUPFAM" id="SSF55961">
    <property type="entry name" value="Bet v1-like"/>
    <property type="match status" value="1"/>
</dbReference>
<sequence length="160" mass="17165">MSTVAVTQFIEAPAVDLWRLLVDLPARADWLSTVGAVELLTPGRLAPGTAWREIRTRADGVAQAEEFVVVEAVPPRRLVLSSPGIGVDYRITFTLRTVRRRCRARTAVTVRQEARPIAPSGRVLALLFGGLAARAVDGAFRRDLADLARAARSAAPAAAA</sequence>
<organism evidence="1 2">
    <name type="scientific">Micromonospora narathiwatensis</name>
    <dbReference type="NCBI Taxonomy" id="299146"/>
    <lineage>
        <taxon>Bacteria</taxon>
        <taxon>Bacillati</taxon>
        <taxon>Actinomycetota</taxon>
        <taxon>Actinomycetes</taxon>
        <taxon>Micromonosporales</taxon>
        <taxon>Micromonosporaceae</taxon>
        <taxon>Micromonospora</taxon>
    </lineage>
</organism>
<dbReference type="Pfam" id="PF10604">
    <property type="entry name" value="Polyketide_cyc2"/>
    <property type="match status" value="1"/>
</dbReference>
<dbReference type="RefSeq" id="WP_091198838.1">
    <property type="nucleotide sequence ID" value="NZ_LT594324.1"/>
</dbReference>
<dbReference type="AlphaFoldDB" id="A0A1A9A7F0"/>
<reference evidence="1 2" key="1">
    <citation type="submission" date="2016-06" db="EMBL/GenBank/DDBJ databases">
        <authorList>
            <person name="Kjaerup R.B."/>
            <person name="Dalgaard T.S."/>
            <person name="Juul-Madsen H.R."/>
        </authorList>
    </citation>
    <scope>NUCLEOTIDE SEQUENCE [LARGE SCALE GENOMIC DNA]</scope>
    <source>
        <strain evidence="1 2">DSM 45248</strain>
    </source>
</reference>
<evidence type="ECO:0000313" key="1">
    <source>
        <dbReference type="EMBL" id="SBT52404.1"/>
    </source>
</evidence>
<proteinExistence type="predicted"/>
<keyword evidence="2" id="KW-1185">Reference proteome</keyword>
<dbReference type="Proteomes" id="UP000198765">
    <property type="component" value="Chromosome I"/>
</dbReference>
<gene>
    <name evidence="1" type="ORF">GA0070621_4408</name>
</gene>
<dbReference type="CDD" id="cd07812">
    <property type="entry name" value="SRPBCC"/>
    <property type="match status" value="1"/>
</dbReference>
<dbReference type="EMBL" id="LT594324">
    <property type="protein sequence ID" value="SBT52404.1"/>
    <property type="molecule type" value="Genomic_DNA"/>
</dbReference>
<accession>A0A1A9A7F0</accession>
<dbReference type="OrthoDB" id="4773254at2"/>
<dbReference type="Gene3D" id="3.30.530.20">
    <property type="match status" value="1"/>
</dbReference>
<name>A0A1A9A7F0_9ACTN</name>
<dbReference type="PATRIC" id="fig|299146.4.peg.4559"/>
<evidence type="ECO:0000313" key="2">
    <source>
        <dbReference type="Proteomes" id="UP000198765"/>
    </source>
</evidence>
<dbReference type="InterPro" id="IPR023393">
    <property type="entry name" value="START-like_dom_sf"/>
</dbReference>
<protein>
    <submittedName>
        <fullName evidence="1">Polyketide cyclase / dehydrase and lipid transport</fullName>
    </submittedName>
</protein>
<dbReference type="InterPro" id="IPR019587">
    <property type="entry name" value="Polyketide_cyclase/dehydratase"/>
</dbReference>